<feature type="compositionally biased region" description="Acidic residues" evidence="4">
    <location>
        <begin position="356"/>
        <end position="365"/>
    </location>
</feature>
<dbReference type="InterPro" id="IPR008927">
    <property type="entry name" value="6-PGluconate_DH-like_C_sf"/>
</dbReference>
<feature type="compositionally biased region" description="Low complexity" evidence="4">
    <location>
        <begin position="473"/>
        <end position="483"/>
    </location>
</feature>
<evidence type="ECO:0000313" key="7">
    <source>
        <dbReference type="EMBL" id="PWI68619.1"/>
    </source>
</evidence>
<dbReference type="SUPFAM" id="SSF48179">
    <property type="entry name" value="6-phosphogluconate dehydrogenase C-terminal domain-like"/>
    <property type="match status" value="1"/>
</dbReference>
<reference evidence="7 8" key="1">
    <citation type="journal article" date="2016" name="Front. Microbiol.">
        <title>Genome and transcriptome sequences reveal the specific parasitism of the nematophagous Purpureocillium lilacinum 36-1.</title>
        <authorList>
            <person name="Xie J."/>
            <person name="Li S."/>
            <person name="Mo C."/>
            <person name="Xiao X."/>
            <person name="Peng D."/>
            <person name="Wang G."/>
            <person name="Xiao Y."/>
        </authorList>
    </citation>
    <scope>NUCLEOTIDE SEQUENCE [LARGE SCALE GENOMIC DNA]</scope>
    <source>
        <strain evidence="7 8">36-1</strain>
    </source>
</reference>
<proteinExistence type="inferred from homology"/>
<keyword evidence="3" id="KW-0560">Oxidoreductase</keyword>
<dbReference type="Gene3D" id="1.10.1040.10">
    <property type="entry name" value="N-(1-d-carboxylethyl)-l-norvaline Dehydrogenase, domain 2"/>
    <property type="match status" value="1"/>
</dbReference>
<feature type="region of interest" description="Disordered" evidence="4">
    <location>
        <begin position="403"/>
        <end position="495"/>
    </location>
</feature>
<dbReference type="InterPro" id="IPR013332">
    <property type="entry name" value="KPR_N"/>
</dbReference>
<comment type="similarity">
    <text evidence="1">Belongs to the ketopantoate reductase family.</text>
</comment>
<dbReference type="GO" id="GO:0008677">
    <property type="term" value="F:2-dehydropantoate 2-reductase activity"/>
    <property type="evidence" value="ECO:0007669"/>
    <property type="project" value="TreeGrafter"/>
</dbReference>
<name>A0A2U3E297_PURLI</name>
<comment type="caution">
    <text evidence="7">The sequence shown here is derived from an EMBL/GenBank/DDBJ whole genome shotgun (WGS) entry which is preliminary data.</text>
</comment>
<dbReference type="InterPro" id="IPR013752">
    <property type="entry name" value="KPA_reductase"/>
</dbReference>
<evidence type="ECO:0000259" key="5">
    <source>
        <dbReference type="Pfam" id="PF02558"/>
    </source>
</evidence>
<evidence type="ECO:0000256" key="1">
    <source>
        <dbReference type="ARBA" id="ARBA00007870"/>
    </source>
</evidence>
<dbReference type="PANTHER" id="PTHR43765">
    <property type="entry name" value="2-DEHYDROPANTOATE 2-REDUCTASE-RELATED"/>
    <property type="match status" value="1"/>
</dbReference>
<organism evidence="7 8">
    <name type="scientific">Purpureocillium lilacinum</name>
    <name type="common">Paecilomyces lilacinus</name>
    <dbReference type="NCBI Taxonomy" id="33203"/>
    <lineage>
        <taxon>Eukaryota</taxon>
        <taxon>Fungi</taxon>
        <taxon>Dikarya</taxon>
        <taxon>Ascomycota</taxon>
        <taxon>Pezizomycotina</taxon>
        <taxon>Sordariomycetes</taxon>
        <taxon>Hypocreomycetidae</taxon>
        <taxon>Hypocreales</taxon>
        <taxon>Ophiocordycipitaceae</taxon>
        <taxon>Purpureocillium</taxon>
    </lineage>
</organism>
<feature type="domain" description="Ketopantoate reductase N-terminal" evidence="5">
    <location>
        <begin position="499"/>
        <end position="689"/>
    </location>
</feature>
<feature type="region of interest" description="Disordered" evidence="4">
    <location>
        <begin position="69"/>
        <end position="101"/>
    </location>
</feature>
<sequence>MAELCDDPRVARLVGALQRLNVRQTCGRLRSLKKKRFEKDKEEILMTASHANTPFKSPISLVPRARVACRPPPSRPDRRAGWVSRAGGTERHPSTLPSWESRAGPRVRDAALFPLSLAPSPGAPGCGRPVSLLQPCESITYFIQFPTLRSMALGVKVVVEGKPRFALTSSLRGGGSLAASHLCLSAVAVQDRASILTRRARVAATLLRRVHEPPAPPRSRDAATRCVCNRATRRPWPSHRMLPILNVAVAVTATVAVTPRARSCPVLARQPRRNHNACVPDLHVSDVRAQSTRTHKARPLPDARRFYMRDEKKRGRLSFDSARVLGSLHCIVLTPNCGVANLQPQPTRPTSCELPHDDDDNDDDATSSKAILLSLFVIDSMVPWPRPLYRPLAASLSRRHLLSSHPTPSASFTMSHHRHLLPEQQQQQQQQTQSQPSQSHESQQQHPPWLQSLLADSSPPPKLYAWTPANLDPSTSSATSPSSSSPPPPSGADDLDRRIFVLGVGNIGRLYASHLARHAPDPPPITLVVHRPELLAQWAASDGGIEITTLAHNSSPSSSSQDQQQQYVHRAKAPFDIEFWSDAPPTRGPVREVADSRPIRNLLIATKASAAMPQADRLRRYLDARSAVAFAQNGMSKLWPPHGLAYVAARYPRPGSAPSFLACITGHGVYSLGPFRSVHASPAGATVGPVLLNAAAPASSPSGQGNDRQSAASYLTERIASAPGLDCRAVPSSELWLLQLEKLVVNSSINPVTAILRCKNGALFESRAETDGLARLFDRLLGETSAVLQALVGHPSTAVILRPQQQSHGSASAPKDRRGAVSSSPDLEAQRDALRARFSHARLRDFLYDYGSRVGDNTSSMLQDVRAGKPTEVRDFNGWIVDMADFLGMPDAVPTHRALVGLVEDAAALTKDELAERVGV</sequence>
<dbReference type="InterPro" id="IPR013328">
    <property type="entry name" value="6PGD_dom2"/>
</dbReference>
<dbReference type="Pfam" id="PF02558">
    <property type="entry name" value="ApbA"/>
    <property type="match status" value="1"/>
</dbReference>
<dbReference type="Pfam" id="PF08546">
    <property type="entry name" value="ApbA_C"/>
    <property type="match status" value="1"/>
</dbReference>
<dbReference type="EMBL" id="LCWV01000014">
    <property type="protein sequence ID" value="PWI68619.1"/>
    <property type="molecule type" value="Genomic_DNA"/>
</dbReference>
<feature type="region of interest" description="Disordered" evidence="4">
    <location>
        <begin position="342"/>
        <end position="365"/>
    </location>
</feature>
<evidence type="ECO:0000256" key="3">
    <source>
        <dbReference type="ARBA" id="ARBA00023002"/>
    </source>
</evidence>
<accession>A0A2U3E297</accession>
<feature type="region of interest" description="Disordered" evidence="4">
    <location>
        <begin position="802"/>
        <end position="827"/>
    </location>
</feature>
<protein>
    <recommendedName>
        <fullName evidence="9">2-dehydropantoate 2-reductase</fullName>
    </recommendedName>
</protein>
<dbReference type="Gene3D" id="3.40.50.720">
    <property type="entry name" value="NAD(P)-binding Rossmann-like Domain"/>
    <property type="match status" value="1"/>
</dbReference>
<evidence type="ECO:0000256" key="4">
    <source>
        <dbReference type="SAM" id="MobiDB-lite"/>
    </source>
</evidence>
<dbReference type="PANTHER" id="PTHR43765:SF2">
    <property type="entry name" value="2-DEHYDROPANTOATE 2-REDUCTASE"/>
    <property type="match status" value="1"/>
</dbReference>
<dbReference type="InterPro" id="IPR050838">
    <property type="entry name" value="Ketopantoate_reductase"/>
</dbReference>
<evidence type="ECO:0000313" key="8">
    <source>
        <dbReference type="Proteomes" id="UP000245956"/>
    </source>
</evidence>
<dbReference type="GO" id="GO:0050661">
    <property type="term" value="F:NADP binding"/>
    <property type="evidence" value="ECO:0007669"/>
    <property type="project" value="TreeGrafter"/>
</dbReference>
<feature type="domain" description="Ketopantoate reductase C-terminal" evidence="6">
    <location>
        <begin position="737"/>
        <end position="904"/>
    </location>
</feature>
<dbReference type="Proteomes" id="UP000245956">
    <property type="component" value="Unassembled WGS sequence"/>
</dbReference>
<dbReference type="AlphaFoldDB" id="A0A2U3E297"/>
<evidence type="ECO:0000256" key="2">
    <source>
        <dbReference type="ARBA" id="ARBA00022857"/>
    </source>
</evidence>
<evidence type="ECO:0008006" key="9">
    <source>
        <dbReference type="Google" id="ProtNLM"/>
    </source>
</evidence>
<keyword evidence="2" id="KW-0521">NADP</keyword>
<gene>
    <name evidence="7" type="ORF">PCL_01708</name>
</gene>
<dbReference type="GO" id="GO:0005739">
    <property type="term" value="C:mitochondrion"/>
    <property type="evidence" value="ECO:0007669"/>
    <property type="project" value="TreeGrafter"/>
</dbReference>
<evidence type="ECO:0000259" key="6">
    <source>
        <dbReference type="Pfam" id="PF08546"/>
    </source>
</evidence>
<feature type="compositionally biased region" description="Low complexity" evidence="4">
    <location>
        <begin position="422"/>
        <end position="448"/>
    </location>
</feature>